<feature type="compositionally biased region" description="Polar residues" evidence="2">
    <location>
        <begin position="433"/>
        <end position="443"/>
    </location>
</feature>
<evidence type="ECO:0000256" key="1">
    <source>
        <dbReference type="SAM" id="Coils"/>
    </source>
</evidence>
<feature type="compositionally biased region" description="Low complexity" evidence="2">
    <location>
        <begin position="419"/>
        <end position="432"/>
    </location>
</feature>
<feature type="compositionally biased region" description="Low complexity" evidence="2">
    <location>
        <begin position="40"/>
        <end position="55"/>
    </location>
</feature>
<dbReference type="AlphaFoldDB" id="A0A5C3KNT7"/>
<feature type="region of interest" description="Disordered" evidence="2">
    <location>
        <begin position="251"/>
        <end position="457"/>
    </location>
</feature>
<feature type="compositionally biased region" description="Polar residues" evidence="2">
    <location>
        <begin position="308"/>
        <end position="317"/>
    </location>
</feature>
<feature type="compositionally biased region" description="Low complexity" evidence="2">
    <location>
        <begin position="251"/>
        <end position="277"/>
    </location>
</feature>
<feature type="compositionally biased region" description="Polar residues" evidence="2">
    <location>
        <begin position="81"/>
        <end position="103"/>
    </location>
</feature>
<feature type="compositionally biased region" description="Polar residues" evidence="2">
    <location>
        <begin position="119"/>
        <end position="131"/>
    </location>
</feature>
<dbReference type="EMBL" id="ML210259">
    <property type="protein sequence ID" value="TFK21747.1"/>
    <property type="molecule type" value="Genomic_DNA"/>
</dbReference>
<feature type="compositionally biased region" description="Polar residues" evidence="2">
    <location>
        <begin position="1"/>
        <end position="11"/>
    </location>
</feature>
<feature type="compositionally biased region" description="Polar residues" evidence="2">
    <location>
        <begin position="333"/>
        <end position="346"/>
    </location>
</feature>
<feature type="compositionally biased region" description="Polar residues" evidence="2">
    <location>
        <begin position="404"/>
        <end position="418"/>
    </location>
</feature>
<dbReference type="STRING" id="230819.A0A5C3KNT7"/>
<feature type="compositionally biased region" description="Polar residues" evidence="2">
    <location>
        <begin position="531"/>
        <end position="550"/>
    </location>
</feature>
<gene>
    <name evidence="3" type="ORF">FA15DRAFT_758526</name>
</gene>
<evidence type="ECO:0000256" key="2">
    <source>
        <dbReference type="SAM" id="MobiDB-lite"/>
    </source>
</evidence>
<feature type="region of interest" description="Disordered" evidence="2">
    <location>
        <begin position="524"/>
        <end position="635"/>
    </location>
</feature>
<dbReference type="OrthoDB" id="3204900at2759"/>
<feature type="compositionally biased region" description="Acidic residues" evidence="2">
    <location>
        <begin position="624"/>
        <end position="635"/>
    </location>
</feature>
<reference evidence="3 4" key="1">
    <citation type="journal article" date="2019" name="Nat. Ecol. Evol.">
        <title>Megaphylogeny resolves global patterns of mushroom evolution.</title>
        <authorList>
            <person name="Varga T."/>
            <person name="Krizsan K."/>
            <person name="Foldi C."/>
            <person name="Dima B."/>
            <person name="Sanchez-Garcia M."/>
            <person name="Sanchez-Ramirez S."/>
            <person name="Szollosi G.J."/>
            <person name="Szarkandi J.G."/>
            <person name="Papp V."/>
            <person name="Albert L."/>
            <person name="Andreopoulos W."/>
            <person name="Angelini C."/>
            <person name="Antonin V."/>
            <person name="Barry K.W."/>
            <person name="Bougher N.L."/>
            <person name="Buchanan P."/>
            <person name="Buyck B."/>
            <person name="Bense V."/>
            <person name="Catcheside P."/>
            <person name="Chovatia M."/>
            <person name="Cooper J."/>
            <person name="Damon W."/>
            <person name="Desjardin D."/>
            <person name="Finy P."/>
            <person name="Geml J."/>
            <person name="Haridas S."/>
            <person name="Hughes K."/>
            <person name="Justo A."/>
            <person name="Karasinski D."/>
            <person name="Kautmanova I."/>
            <person name="Kiss B."/>
            <person name="Kocsube S."/>
            <person name="Kotiranta H."/>
            <person name="LaButti K.M."/>
            <person name="Lechner B.E."/>
            <person name="Liimatainen K."/>
            <person name="Lipzen A."/>
            <person name="Lukacs Z."/>
            <person name="Mihaltcheva S."/>
            <person name="Morgado L.N."/>
            <person name="Niskanen T."/>
            <person name="Noordeloos M.E."/>
            <person name="Ohm R.A."/>
            <person name="Ortiz-Santana B."/>
            <person name="Ovrebo C."/>
            <person name="Racz N."/>
            <person name="Riley R."/>
            <person name="Savchenko A."/>
            <person name="Shiryaev A."/>
            <person name="Soop K."/>
            <person name="Spirin V."/>
            <person name="Szebenyi C."/>
            <person name="Tomsovsky M."/>
            <person name="Tulloss R.E."/>
            <person name="Uehling J."/>
            <person name="Grigoriev I.V."/>
            <person name="Vagvolgyi C."/>
            <person name="Papp T."/>
            <person name="Martin F.M."/>
            <person name="Miettinen O."/>
            <person name="Hibbett D.S."/>
            <person name="Nagy L.G."/>
        </authorList>
    </citation>
    <scope>NUCLEOTIDE SEQUENCE [LARGE SCALE GENOMIC DNA]</scope>
    <source>
        <strain evidence="3 4">CBS 121175</strain>
    </source>
</reference>
<accession>A0A5C3KNT7</accession>
<feature type="compositionally biased region" description="Low complexity" evidence="2">
    <location>
        <begin position="558"/>
        <end position="569"/>
    </location>
</feature>
<name>A0A5C3KNT7_COPMA</name>
<keyword evidence="4" id="KW-1185">Reference proteome</keyword>
<feature type="compositionally biased region" description="Basic and acidic residues" evidence="2">
    <location>
        <begin position="106"/>
        <end position="117"/>
    </location>
</feature>
<keyword evidence="1" id="KW-0175">Coiled coil</keyword>
<evidence type="ECO:0000313" key="3">
    <source>
        <dbReference type="EMBL" id="TFK21747.1"/>
    </source>
</evidence>
<feature type="coiled-coil region" evidence="1">
    <location>
        <begin position="168"/>
        <end position="195"/>
    </location>
</feature>
<protein>
    <submittedName>
        <fullName evidence="3">Uncharacterized protein</fullName>
    </submittedName>
</protein>
<proteinExistence type="predicted"/>
<feature type="compositionally biased region" description="Basic and acidic residues" evidence="2">
    <location>
        <begin position="377"/>
        <end position="390"/>
    </location>
</feature>
<dbReference type="Proteomes" id="UP000307440">
    <property type="component" value="Unassembled WGS sequence"/>
</dbReference>
<feature type="region of interest" description="Disordered" evidence="2">
    <location>
        <begin position="1"/>
        <end position="152"/>
    </location>
</feature>
<sequence>MSTAPPSSFNYASAAPSLKRTNSSSGPRPLHLLDLASLNGTSGTSSSGSSPATSTKHSTLFASPIKSPTPLSAPVDHSFGVPSQSRSATPGGTTSKRQSTISYFSPEHDSKERDYKRLSASSHSASLNRNGPESPFVEKGGTPEREKERERTVPITLAEKHAELLHFIAQKEAKCLELRSQLAGHEEELLQLKRKWERIVNRGVERDNLATSSQSHNYSNGSTLMSLASPTMALEGFKEGVQEMSRLLSAGLSSGGASRSGPSRSPSATSSPAAFSPKTLPRHAANDSNSSSSTSKTTATSSSKASHRLSQCSSATSYDGHEDQDDTVKGNAVSVSKNGGVHNSPQELIITDTGATPTVSPNPAFLEQKERRRRRKDKAEADKATTRKGDDNEDVWEMWGTEEVTGSQESLSSNSFLHSQTSSSSNISPRSSNPKIPTQSASRAVSLPVAQPPGYSTTSSIAGLSNLASQAHMSAWMGSVGKKLGELQNSTTMSNLSKSQKRASLIISDMSQSIASVLIDAPESRPLTRAGTPSQKSAQGMKGSSRTNSGSGLGRILVSSPVDDSPPVSGVISQEPRHRAPMSPSMAVMTPDVKVASSTSIESKSLAEKRRSRVVQAKKRDDGEGGDYDDDSWNW</sequence>
<organism evidence="3 4">
    <name type="scientific">Coprinopsis marcescibilis</name>
    <name type="common">Agaric fungus</name>
    <name type="synonym">Psathyrella marcescibilis</name>
    <dbReference type="NCBI Taxonomy" id="230819"/>
    <lineage>
        <taxon>Eukaryota</taxon>
        <taxon>Fungi</taxon>
        <taxon>Dikarya</taxon>
        <taxon>Basidiomycota</taxon>
        <taxon>Agaricomycotina</taxon>
        <taxon>Agaricomycetes</taxon>
        <taxon>Agaricomycetidae</taxon>
        <taxon>Agaricales</taxon>
        <taxon>Agaricineae</taxon>
        <taxon>Psathyrellaceae</taxon>
        <taxon>Coprinopsis</taxon>
    </lineage>
</organism>
<evidence type="ECO:0000313" key="4">
    <source>
        <dbReference type="Proteomes" id="UP000307440"/>
    </source>
</evidence>
<feature type="compositionally biased region" description="Low complexity" evidence="2">
    <location>
        <begin position="286"/>
        <end position="304"/>
    </location>
</feature>
<feature type="compositionally biased region" description="Basic and acidic residues" evidence="2">
    <location>
        <begin position="141"/>
        <end position="152"/>
    </location>
</feature>